<evidence type="ECO:0000256" key="6">
    <source>
        <dbReference type="ARBA" id="ARBA00020337"/>
    </source>
</evidence>
<comment type="catalytic activity">
    <reaction evidence="1 7">
        <text>6-phospho-D-glucono-1,5-lactone + H2O = 6-phospho-D-gluconate + H(+)</text>
        <dbReference type="Rhea" id="RHEA:12556"/>
        <dbReference type="ChEBI" id="CHEBI:15377"/>
        <dbReference type="ChEBI" id="CHEBI:15378"/>
        <dbReference type="ChEBI" id="CHEBI:57955"/>
        <dbReference type="ChEBI" id="CHEBI:58759"/>
        <dbReference type="EC" id="3.1.1.31"/>
    </reaction>
</comment>
<comment type="caution">
    <text evidence="9">The sequence shown here is derived from an EMBL/GenBank/DDBJ whole genome shotgun (WGS) entry which is preliminary data.</text>
</comment>
<dbReference type="GO" id="GO:0006098">
    <property type="term" value="P:pentose-phosphate shunt"/>
    <property type="evidence" value="ECO:0007669"/>
    <property type="project" value="UniProtKB-UniPathway"/>
</dbReference>
<evidence type="ECO:0000256" key="3">
    <source>
        <dbReference type="ARBA" id="ARBA00004961"/>
    </source>
</evidence>
<dbReference type="NCBIfam" id="TIGR01198">
    <property type="entry name" value="pgl"/>
    <property type="match status" value="1"/>
</dbReference>
<evidence type="ECO:0000313" key="10">
    <source>
        <dbReference type="Proteomes" id="UP000248148"/>
    </source>
</evidence>
<accession>A0A318TAJ4</accession>
<dbReference type="OrthoDB" id="9810967at2"/>
<evidence type="ECO:0000313" key="9">
    <source>
        <dbReference type="EMBL" id="PYF01714.1"/>
    </source>
</evidence>
<proteinExistence type="inferred from homology"/>
<dbReference type="InterPro" id="IPR005900">
    <property type="entry name" value="6-phosphogluconolactonase_DevB"/>
</dbReference>
<name>A0A318TAJ4_9BRAD</name>
<evidence type="ECO:0000256" key="2">
    <source>
        <dbReference type="ARBA" id="ARBA00002681"/>
    </source>
</evidence>
<gene>
    <name evidence="7" type="primary">pgl</name>
    <name evidence="9" type="ORF">BJ122_11824</name>
</gene>
<dbReference type="EMBL" id="QJTI01000018">
    <property type="protein sequence ID" value="PYF01714.1"/>
    <property type="molecule type" value="Genomic_DNA"/>
</dbReference>
<comment type="similarity">
    <text evidence="4 7">Belongs to the glucosamine/galactosamine-6-phosphate isomerase family. 6-phosphogluconolactonase subfamily.</text>
</comment>
<comment type="pathway">
    <text evidence="3 7">Carbohydrate degradation; pentose phosphate pathway; D-ribulose 5-phosphate from D-glucose 6-phosphate (oxidative stage): step 2/3.</text>
</comment>
<dbReference type="InterPro" id="IPR039104">
    <property type="entry name" value="6PGL"/>
</dbReference>
<dbReference type="InterPro" id="IPR006148">
    <property type="entry name" value="Glc/Gal-6P_isomerase"/>
</dbReference>
<evidence type="ECO:0000256" key="7">
    <source>
        <dbReference type="RuleBase" id="RU365095"/>
    </source>
</evidence>
<feature type="domain" description="Glucosamine/galactosamine-6-phosphate isomerase" evidence="8">
    <location>
        <begin position="13"/>
        <end position="233"/>
    </location>
</feature>
<dbReference type="RefSeq" id="WP_110781610.1">
    <property type="nucleotide sequence ID" value="NZ_QJTI01000018.1"/>
</dbReference>
<dbReference type="Gene3D" id="3.40.50.1360">
    <property type="match status" value="1"/>
</dbReference>
<dbReference type="PANTHER" id="PTHR11054:SF0">
    <property type="entry name" value="6-PHOSPHOGLUCONOLACTONASE"/>
    <property type="match status" value="1"/>
</dbReference>
<keyword evidence="7" id="KW-0378">Hydrolase</keyword>
<dbReference type="GO" id="GO:0005975">
    <property type="term" value="P:carbohydrate metabolic process"/>
    <property type="evidence" value="ECO:0007669"/>
    <property type="project" value="UniProtKB-UniRule"/>
</dbReference>
<comment type="function">
    <text evidence="2 7">Hydrolysis of 6-phosphogluconolactone to 6-phosphogluconate.</text>
</comment>
<dbReference type="UniPathway" id="UPA00115">
    <property type="reaction ID" value="UER00409"/>
</dbReference>
<sequence>MTSRAREIIVADDSEALARIAAQHLLHRIAQQPQRVAICLTGGSGPSRLYQLLAGEFAASIPWPRVHWFIGDERFVPPDDPLSNMGVARRAFLDGRAPPGHIHPMPTDAATPDAVARRYQDELQNFYGAAQLAPARPLFDLTLMGIGPDGHTASLFPEAPALAETSRWVVGVEHAAVPPLVPRVTLTLPALAASRELLFLAGGAAKREIITRLRAGADLPAARARALDGDTVWLIDRAAAGTARDA</sequence>
<dbReference type="CDD" id="cd01400">
    <property type="entry name" value="6PGL"/>
    <property type="match status" value="1"/>
</dbReference>
<dbReference type="EC" id="3.1.1.31" evidence="5 7"/>
<dbReference type="SUPFAM" id="SSF100950">
    <property type="entry name" value="NagB/RpiA/CoA transferase-like"/>
    <property type="match status" value="1"/>
</dbReference>
<dbReference type="GO" id="GO:0017057">
    <property type="term" value="F:6-phosphogluconolactonase activity"/>
    <property type="evidence" value="ECO:0007669"/>
    <property type="project" value="UniProtKB-UniRule"/>
</dbReference>
<dbReference type="AlphaFoldDB" id="A0A318TAJ4"/>
<evidence type="ECO:0000256" key="1">
    <source>
        <dbReference type="ARBA" id="ARBA00000832"/>
    </source>
</evidence>
<evidence type="ECO:0000259" key="8">
    <source>
        <dbReference type="Pfam" id="PF01182"/>
    </source>
</evidence>
<organism evidence="9 10">
    <name type="scientific">Rhodopseudomonas faecalis</name>
    <dbReference type="NCBI Taxonomy" id="99655"/>
    <lineage>
        <taxon>Bacteria</taxon>
        <taxon>Pseudomonadati</taxon>
        <taxon>Pseudomonadota</taxon>
        <taxon>Alphaproteobacteria</taxon>
        <taxon>Hyphomicrobiales</taxon>
        <taxon>Nitrobacteraceae</taxon>
        <taxon>Rhodopseudomonas</taxon>
    </lineage>
</organism>
<evidence type="ECO:0000256" key="4">
    <source>
        <dbReference type="ARBA" id="ARBA00010662"/>
    </source>
</evidence>
<evidence type="ECO:0000256" key="5">
    <source>
        <dbReference type="ARBA" id="ARBA00013198"/>
    </source>
</evidence>
<protein>
    <recommendedName>
        <fullName evidence="6 7">6-phosphogluconolactonase</fullName>
        <shortName evidence="7">6PGL</shortName>
        <ecNumber evidence="5 7">3.1.1.31</ecNumber>
    </recommendedName>
</protein>
<dbReference type="Proteomes" id="UP000248148">
    <property type="component" value="Unassembled WGS sequence"/>
</dbReference>
<dbReference type="Pfam" id="PF01182">
    <property type="entry name" value="Glucosamine_iso"/>
    <property type="match status" value="1"/>
</dbReference>
<dbReference type="PANTHER" id="PTHR11054">
    <property type="entry name" value="6-PHOSPHOGLUCONOLACTONASE"/>
    <property type="match status" value="1"/>
</dbReference>
<dbReference type="InterPro" id="IPR037171">
    <property type="entry name" value="NagB/RpiA_transferase-like"/>
</dbReference>
<reference evidence="9 10" key="1">
    <citation type="submission" date="2018-06" db="EMBL/GenBank/DDBJ databases">
        <title>Genomic Encyclopedia of Archaeal and Bacterial Type Strains, Phase II (KMG-II): from individual species to whole genera.</title>
        <authorList>
            <person name="Goeker M."/>
        </authorList>
    </citation>
    <scope>NUCLEOTIDE SEQUENCE [LARGE SCALE GENOMIC DNA]</scope>
    <source>
        <strain evidence="9 10">JCM 11668</strain>
    </source>
</reference>
<keyword evidence="10" id="KW-1185">Reference proteome</keyword>